<dbReference type="GO" id="GO:0016831">
    <property type="term" value="F:carboxy-lyase activity"/>
    <property type="evidence" value="ECO:0007669"/>
    <property type="project" value="UniProtKB-KW"/>
</dbReference>
<organism evidence="7 8">
    <name type="scientific">Natranaerobius thermophilus (strain ATCC BAA-1301 / DSM 18059 / JW/NM-WN-LF)</name>
    <dbReference type="NCBI Taxonomy" id="457570"/>
    <lineage>
        <taxon>Bacteria</taxon>
        <taxon>Bacillati</taxon>
        <taxon>Bacillota</taxon>
        <taxon>Clostridia</taxon>
        <taxon>Natranaerobiales</taxon>
        <taxon>Natranaerobiaceae</taxon>
        <taxon>Natranaerobius</taxon>
    </lineage>
</organism>
<name>B2A318_NATTJ</name>
<dbReference type="InterPro" id="IPR000310">
    <property type="entry name" value="Orn/Lys/Arg_deCO2ase_major_dom"/>
</dbReference>
<sequence>MDSLQQAIDEYIKNQYSRYHTPGHIGGEGSPAISLLGEQVFKADLTELPGLDDLHAPENVIKNAQSRAAQVFGADFTHFLVNGSSAGIIAMILAMVEPGKKLAVPRNAHRSVYHGLILSGAIPEYIPVEVPKESPVAFNISPDELNNTISTNIDSSKTPEAVLITNPSYHGVAIDMNKVALDSNIPLLVDEAHGAHFIFSKDLPPDASEYGGDLWVQSTHKTLGSLTQSSMLHGIENLVSREKLAFMLQLVQTTSPSYPLMASLESVIEYADKYHKHWQEFISNRLKYIRNKICEIPGLQLVTPEQITTGFKLDPSKLTIDLRELNISGYKLSDLLRNEFGIQVELVDSNSIMLMLTPYHTERELDYLINSLETIVNNKNSYQIVNNTVDKQLVAKTDIPYPQVEITPREAVYQEGEYIELSEAIGRVAQEFVIPYPPGIPALVPGEIITGDVYEYLNKLTENPEIHIQGFYYSSSSYIKVIR</sequence>
<keyword evidence="8" id="KW-1185">Reference proteome</keyword>
<dbReference type="KEGG" id="nth:Nther_0031"/>
<dbReference type="PANTHER" id="PTHR43277">
    <property type="entry name" value="ARGININE DECARBOXYLASE"/>
    <property type="match status" value="1"/>
</dbReference>
<evidence type="ECO:0000256" key="3">
    <source>
        <dbReference type="ARBA" id="ARBA00022793"/>
    </source>
</evidence>
<evidence type="ECO:0000256" key="2">
    <source>
        <dbReference type="ARBA" id="ARBA00010671"/>
    </source>
</evidence>
<evidence type="ECO:0000256" key="4">
    <source>
        <dbReference type="ARBA" id="ARBA00022898"/>
    </source>
</evidence>
<dbReference type="Proteomes" id="UP000001683">
    <property type="component" value="Chromosome"/>
</dbReference>
<dbReference type="HOGENOM" id="CLU_025925_2_1_9"/>
<proteinExistence type="inferred from homology"/>
<protein>
    <submittedName>
        <fullName evidence="7">Orn/Lys/Arg decarboxylase major region</fullName>
    </submittedName>
</protein>
<dbReference type="Pfam" id="PF01276">
    <property type="entry name" value="OKR_DC_1"/>
    <property type="match status" value="1"/>
</dbReference>
<dbReference type="PANTHER" id="PTHR43277:SF4">
    <property type="entry name" value="ARGININE DECARBOXYLASE"/>
    <property type="match status" value="1"/>
</dbReference>
<dbReference type="InterPro" id="IPR052357">
    <property type="entry name" value="Orn_Lys_Arg_decarboxylase-I"/>
</dbReference>
<dbReference type="PROSITE" id="PS00703">
    <property type="entry name" value="OKR_DC_1"/>
    <property type="match status" value="1"/>
</dbReference>
<evidence type="ECO:0000256" key="5">
    <source>
        <dbReference type="ARBA" id="ARBA00023239"/>
    </source>
</evidence>
<dbReference type="OrthoDB" id="9815233at2"/>
<dbReference type="Gene3D" id="3.90.100.10">
    <property type="entry name" value="Orn/Lys/Arg decarboxylase, C-terminal domain"/>
    <property type="match status" value="1"/>
</dbReference>
<dbReference type="InterPro" id="IPR008286">
    <property type="entry name" value="Prn/Lys/Arg_de-COase_C"/>
</dbReference>
<comment type="similarity">
    <text evidence="2">Belongs to the Orn/Lys/Arg decarboxylase class-I family.</text>
</comment>
<dbReference type="InterPro" id="IPR036633">
    <property type="entry name" value="Prn/Lys/Arg_de-COase_C_sf"/>
</dbReference>
<dbReference type="SUPFAM" id="SSF55904">
    <property type="entry name" value="Ornithine decarboxylase C-terminal domain"/>
    <property type="match status" value="1"/>
</dbReference>
<dbReference type="FunCoup" id="B2A318">
    <property type="interactions" value="45"/>
</dbReference>
<dbReference type="AlphaFoldDB" id="B2A318"/>
<accession>B2A318</accession>
<dbReference type="InParanoid" id="B2A318"/>
<evidence type="ECO:0000313" key="7">
    <source>
        <dbReference type="EMBL" id="ACB83630.1"/>
    </source>
</evidence>
<reference evidence="7 8" key="2">
    <citation type="journal article" date="2011" name="J. Bacteriol.">
        <title>Complete genome sequence of the anaerobic, halophilic alkalithermophile Natranaerobius thermophilus JW/NM-WN-LF.</title>
        <authorList>
            <person name="Zhao B."/>
            <person name="Mesbah N.M."/>
            <person name="Dalin E."/>
            <person name="Goodwin L."/>
            <person name="Nolan M."/>
            <person name="Pitluck S."/>
            <person name="Chertkov O."/>
            <person name="Brettin T.S."/>
            <person name="Han J."/>
            <person name="Larimer F.W."/>
            <person name="Land M.L."/>
            <person name="Hauser L."/>
            <person name="Kyrpides N."/>
            <person name="Wiegel J."/>
        </authorList>
    </citation>
    <scope>NUCLEOTIDE SEQUENCE [LARGE SCALE GENOMIC DNA]</scope>
    <source>
        <strain evidence="8">ATCC BAA-1301 / DSM 18059 / JW/NM-WN-LF</strain>
    </source>
</reference>
<feature type="domain" description="Orn/Lys/Arg decarboxylases family 1 pyridoxal-P attachment site" evidence="6">
    <location>
        <begin position="216"/>
        <end position="230"/>
    </location>
</feature>
<keyword evidence="4" id="KW-0663">Pyridoxal phosphate</keyword>
<reference evidence="7 8" key="1">
    <citation type="submission" date="2008-04" db="EMBL/GenBank/DDBJ databases">
        <title>Complete sequence of chromosome of Natranaerobius thermophilus JW/NM-WN-LF.</title>
        <authorList>
            <consortium name="US DOE Joint Genome Institute"/>
            <person name="Copeland A."/>
            <person name="Lucas S."/>
            <person name="Lapidus A."/>
            <person name="Glavina del Rio T."/>
            <person name="Dalin E."/>
            <person name="Tice H."/>
            <person name="Bruce D."/>
            <person name="Goodwin L."/>
            <person name="Pitluck S."/>
            <person name="Chertkov O."/>
            <person name="Brettin T."/>
            <person name="Detter J.C."/>
            <person name="Han C."/>
            <person name="Kuske C.R."/>
            <person name="Schmutz J."/>
            <person name="Larimer F."/>
            <person name="Land M."/>
            <person name="Hauser L."/>
            <person name="Kyrpides N."/>
            <person name="Lykidis A."/>
            <person name="Mesbah N.M."/>
            <person name="Wiegel J."/>
        </authorList>
    </citation>
    <scope>NUCLEOTIDE SEQUENCE [LARGE SCALE GENOMIC DNA]</scope>
    <source>
        <strain evidence="8">ATCC BAA-1301 / DSM 18059 / JW/NM-WN-LF</strain>
    </source>
</reference>
<dbReference type="RefSeq" id="WP_012446521.1">
    <property type="nucleotide sequence ID" value="NC_010718.1"/>
</dbReference>
<dbReference type="InterPro" id="IPR015424">
    <property type="entry name" value="PyrdxlP-dep_Trfase"/>
</dbReference>
<keyword evidence="3" id="KW-0210">Decarboxylase</keyword>
<evidence type="ECO:0000256" key="1">
    <source>
        <dbReference type="ARBA" id="ARBA00001933"/>
    </source>
</evidence>
<dbReference type="Gene3D" id="3.40.640.10">
    <property type="entry name" value="Type I PLP-dependent aspartate aminotransferase-like (Major domain)"/>
    <property type="match status" value="1"/>
</dbReference>
<evidence type="ECO:0000259" key="6">
    <source>
        <dbReference type="PROSITE" id="PS00703"/>
    </source>
</evidence>
<keyword evidence="5" id="KW-0456">Lyase</keyword>
<dbReference type="STRING" id="457570.Nther_0031"/>
<gene>
    <name evidence="7" type="ordered locus">Nther_0031</name>
</gene>
<dbReference type="InterPro" id="IPR015421">
    <property type="entry name" value="PyrdxlP-dep_Trfase_major"/>
</dbReference>
<dbReference type="Pfam" id="PF03711">
    <property type="entry name" value="OKR_DC_1_C"/>
    <property type="match status" value="1"/>
</dbReference>
<dbReference type="eggNOG" id="COG1982">
    <property type="taxonomic scope" value="Bacteria"/>
</dbReference>
<comment type="cofactor">
    <cofactor evidence="1">
        <name>pyridoxal 5'-phosphate</name>
        <dbReference type="ChEBI" id="CHEBI:597326"/>
    </cofactor>
</comment>
<dbReference type="EMBL" id="CP001034">
    <property type="protein sequence ID" value="ACB83630.1"/>
    <property type="molecule type" value="Genomic_DNA"/>
</dbReference>
<dbReference type="SUPFAM" id="SSF53383">
    <property type="entry name" value="PLP-dependent transferases"/>
    <property type="match status" value="1"/>
</dbReference>
<evidence type="ECO:0000313" key="8">
    <source>
        <dbReference type="Proteomes" id="UP000001683"/>
    </source>
</evidence>